<feature type="non-terminal residue" evidence="2">
    <location>
        <position position="565"/>
    </location>
</feature>
<dbReference type="eggNOG" id="ENOG5033PIC">
    <property type="taxonomic scope" value="Bacteria"/>
</dbReference>
<gene>
    <name evidence="2" type="ORF">HMPREF9140_02048</name>
</gene>
<dbReference type="AlphaFoldDB" id="H1Q560"/>
<sequence length="565" mass="61908">MKQKHIYNLAALLLASSAAFISCSDNDLDGPQTDGDRGASVVFNIKDIQQDNIAKVDAATRAGIAPTLLYTPGLTQEDLAPRRLEAVSSDGLDACLIETTVEGINPTKPDPSTRAKVETSIEHDFTTLGYRGETAGTISDKPEWFYSKKTKKNGELYETHFWSWGKPYGRFYAIYPEATAANKITLSPATHQGTPYLDFEVEEEVKDQHDLMTACSGEVHYSIKNTAPTTNLEFRHALTAVKFAVGQNLSWNKAIDRVELRGAMSKGKYILSDQLDGTGAQWDATSLSVPKNFKLRINAPGVSTSEDPNTLIIGKSTDNFTFYMIPQELTGKNIKAYFHFTDGSALTIPLTGRWKAGTTKTYKLSHKNSNWSYVLTATPTITANYDQTQTITYSITSYRESGGTKKPVKWEVVGYDADGDGNFTMGEKPAWVTSLSKENGDGGTVAETGTATVTKDVTDLLAKRNKDMKEATPRGTSSNYYDLSTHKLDGTVIPRSTANCYVISAPGFYKIPLVYGNAIKNGNKNESSYKTSNTGTYILQNFKDHLGNDINDPWIEKTNSGANSG</sequence>
<name>H1Q560_9BACT</name>
<dbReference type="EMBL" id="AGWK01000062">
    <property type="protein sequence ID" value="EHO65912.1"/>
    <property type="molecule type" value="Genomic_DNA"/>
</dbReference>
<evidence type="ECO:0000313" key="3">
    <source>
        <dbReference type="Proteomes" id="UP000016023"/>
    </source>
</evidence>
<proteinExistence type="predicted"/>
<keyword evidence="1" id="KW-0732">Signal</keyword>
<keyword evidence="3" id="KW-1185">Reference proteome</keyword>
<evidence type="ECO:0008006" key="4">
    <source>
        <dbReference type="Google" id="ProtNLM"/>
    </source>
</evidence>
<comment type="caution">
    <text evidence="2">The sequence shown here is derived from an EMBL/GenBank/DDBJ whole genome shotgun (WGS) entry which is preliminary data.</text>
</comment>
<organism evidence="2 3">
    <name type="scientific">Prevotella micans F0438</name>
    <dbReference type="NCBI Taxonomy" id="883158"/>
    <lineage>
        <taxon>Bacteria</taxon>
        <taxon>Pseudomonadati</taxon>
        <taxon>Bacteroidota</taxon>
        <taxon>Bacteroidia</taxon>
        <taxon>Bacteroidales</taxon>
        <taxon>Prevotellaceae</taxon>
        <taxon>Prevotella</taxon>
    </lineage>
</organism>
<dbReference type="HOGENOM" id="CLU_015155_1_0_10"/>
<dbReference type="PROSITE" id="PS51257">
    <property type="entry name" value="PROKAR_LIPOPROTEIN"/>
    <property type="match status" value="1"/>
</dbReference>
<accession>H1Q560</accession>
<evidence type="ECO:0000256" key="1">
    <source>
        <dbReference type="SAM" id="SignalP"/>
    </source>
</evidence>
<dbReference type="Proteomes" id="UP000016023">
    <property type="component" value="Unassembled WGS sequence"/>
</dbReference>
<feature type="signal peptide" evidence="1">
    <location>
        <begin position="1"/>
        <end position="21"/>
    </location>
</feature>
<protein>
    <recommendedName>
        <fullName evidence="4">Fimbrillin family protein</fullName>
    </recommendedName>
</protein>
<evidence type="ECO:0000313" key="2">
    <source>
        <dbReference type="EMBL" id="EHO65912.1"/>
    </source>
</evidence>
<reference evidence="2 3" key="1">
    <citation type="submission" date="2011-12" db="EMBL/GenBank/DDBJ databases">
        <title>The Genome Sequence of Prevotella micans F0438.</title>
        <authorList>
            <consortium name="The Broad Institute Genome Sequencing Platform"/>
            <person name="Earl A."/>
            <person name="Ward D."/>
            <person name="Feldgarden M."/>
            <person name="Gevers D."/>
            <person name="Izard J."/>
            <person name="Baranova O.V."/>
            <person name="Blanton J.M."/>
            <person name="Wade W.G."/>
            <person name="Dewhirst F.E."/>
            <person name="Young S.K."/>
            <person name="Zeng Q."/>
            <person name="Gargeya S."/>
            <person name="Fitzgerald M."/>
            <person name="Haas B."/>
            <person name="Abouelleil A."/>
            <person name="Alvarado L."/>
            <person name="Arachchi H.M."/>
            <person name="Berlin A."/>
            <person name="Chapman S.B."/>
            <person name="Gearin G."/>
            <person name="Goldberg J."/>
            <person name="Griggs A."/>
            <person name="Gujja S."/>
            <person name="Hansen M."/>
            <person name="Heiman D."/>
            <person name="Howarth C."/>
            <person name="Larimer J."/>
            <person name="Lui A."/>
            <person name="MacDonald P.J.P."/>
            <person name="McCowen C."/>
            <person name="Montmayeur A."/>
            <person name="Murphy C."/>
            <person name="Neiman D."/>
            <person name="Pearson M."/>
            <person name="Priest M."/>
            <person name="Roberts A."/>
            <person name="Saif S."/>
            <person name="Shea T."/>
            <person name="Sisk P."/>
            <person name="Stolte C."/>
            <person name="Sykes S."/>
            <person name="Wortman J."/>
            <person name="Nusbaum C."/>
            <person name="Birren B."/>
        </authorList>
    </citation>
    <scope>NUCLEOTIDE SEQUENCE [LARGE SCALE GENOMIC DNA]</scope>
    <source>
        <strain evidence="2 3">F0438</strain>
    </source>
</reference>
<feature type="chain" id="PRO_5003552322" description="Fimbrillin family protein" evidence="1">
    <location>
        <begin position="22"/>
        <end position="565"/>
    </location>
</feature>